<organism evidence="1 2">
    <name type="scientific">Aureobasidium subglaciale (strain EXF-2481)</name>
    <name type="common">Aureobasidium pullulans var. subglaciale</name>
    <dbReference type="NCBI Taxonomy" id="1043005"/>
    <lineage>
        <taxon>Eukaryota</taxon>
        <taxon>Fungi</taxon>
        <taxon>Dikarya</taxon>
        <taxon>Ascomycota</taxon>
        <taxon>Pezizomycotina</taxon>
        <taxon>Dothideomycetes</taxon>
        <taxon>Dothideomycetidae</taxon>
        <taxon>Dothideales</taxon>
        <taxon>Saccotheciaceae</taxon>
        <taxon>Aureobasidium</taxon>
    </lineage>
</organism>
<dbReference type="EMBL" id="KL584760">
    <property type="protein sequence ID" value="KEQ94880.1"/>
    <property type="molecule type" value="Genomic_DNA"/>
</dbReference>
<sequence>MRPSLQTTTDFLHKHFSSTFISRFRTTALPVQETKPSISIQTITRMATMPPPPNTTTSSIYPIETISWTYNLIFYLTPPKE</sequence>
<dbReference type="RefSeq" id="XP_013343630.1">
    <property type="nucleotide sequence ID" value="XM_013488176.1"/>
</dbReference>
<proteinExistence type="predicted"/>
<reference evidence="1 2" key="1">
    <citation type="journal article" date="2014" name="BMC Genomics">
        <title>Genome sequencing of four Aureobasidium pullulans varieties: biotechnological potential, stress tolerance, and description of new species.</title>
        <authorList>
            <person name="Gostin Ar C."/>
            <person name="Ohm R.A."/>
            <person name="Kogej T."/>
            <person name="Sonjak S."/>
            <person name="Turk M."/>
            <person name="Zajc J."/>
            <person name="Zalar P."/>
            <person name="Grube M."/>
            <person name="Sun H."/>
            <person name="Han J."/>
            <person name="Sharma A."/>
            <person name="Chiniquy J."/>
            <person name="Ngan C.Y."/>
            <person name="Lipzen A."/>
            <person name="Barry K."/>
            <person name="Grigoriev I.V."/>
            <person name="Gunde-Cimerman N."/>
        </authorList>
    </citation>
    <scope>NUCLEOTIDE SEQUENCE [LARGE SCALE GENOMIC DNA]</scope>
    <source>
        <strain evidence="1 2">EXF-2481</strain>
    </source>
</reference>
<keyword evidence="2" id="KW-1185">Reference proteome</keyword>
<dbReference type="GeneID" id="25362639"/>
<gene>
    <name evidence="1" type="ORF">AUEXF2481DRAFT_224745</name>
</gene>
<evidence type="ECO:0000313" key="2">
    <source>
        <dbReference type="Proteomes" id="UP000030641"/>
    </source>
</evidence>
<accession>A0A074YAT2</accession>
<protein>
    <submittedName>
        <fullName evidence="1">Uncharacterized protein</fullName>
    </submittedName>
</protein>
<name>A0A074YAT2_AURSE</name>
<evidence type="ECO:0000313" key="1">
    <source>
        <dbReference type="EMBL" id="KEQ94880.1"/>
    </source>
</evidence>
<dbReference type="InParanoid" id="A0A074YAT2"/>
<dbReference type="Proteomes" id="UP000030641">
    <property type="component" value="Unassembled WGS sequence"/>
</dbReference>
<dbReference type="HOGENOM" id="CLU_2573519_0_0_1"/>
<dbReference type="AlphaFoldDB" id="A0A074YAT2"/>